<evidence type="ECO:0000313" key="2">
    <source>
        <dbReference type="Proteomes" id="UP000887159"/>
    </source>
</evidence>
<gene>
    <name evidence="1" type="ORF">TNCV_4842131</name>
</gene>
<name>A0A8X7BMJ6_TRICX</name>
<accession>A0A8X7BMJ6</accession>
<reference evidence="1" key="1">
    <citation type="submission" date="2020-08" db="EMBL/GenBank/DDBJ databases">
        <title>Multicomponent nature underlies the extraordinary mechanical properties of spider dragline silk.</title>
        <authorList>
            <person name="Kono N."/>
            <person name="Nakamura H."/>
            <person name="Mori M."/>
            <person name="Yoshida Y."/>
            <person name="Ohtoshi R."/>
            <person name="Malay A.D."/>
            <person name="Moran D.A.P."/>
            <person name="Tomita M."/>
            <person name="Numata K."/>
            <person name="Arakawa K."/>
        </authorList>
    </citation>
    <scope>NUCLEOTIDE SEQUENCE</scope>
</reference>
<dbReference type="EMBL" id="BMAU01021435">
    <property type="protein sequence ID" value="GFY35837.1"/>
    <property type="molecule type" value="Genomic_DNA"/>
</dbReference>
<evidence type="ECO:0000313" key="1">
    <source>
        <dbReference type="EMBL" id="GFY35837.1"/>
    </source>
</evidence>
<comment type="caution">
    <text evidence="1">The sequence shown here is derived from an EMBL/GenBank/DDBJ whole genome shotgun (WGS) entry which is preliminary data.</text>
</comment>
<protein>
    <submittedName>
        <fullName evidence="1">Uncharacterized protein</fullName>
    </submittedName>
</protein>
<proteinExistence type="predicted"/>
<dbReference type="AlphaFoldDB" id="A0A8X7BMJ6"/>
<keyword evidence="2" id="KW-1185">Reference proteome</keyword>
<dbReference type="Proteomes" id="UP000887159">
    <property type="component" value="Unassembled WGS sequence"/>
</dbReference>
<organism evidence="1 2">
    <name type="scientific">Trichonephila clavipes</name>
    <name type="common">Golden silk orbweaver</name>
    <name type="synonym">Nephila clavipes</name>
    <dbReference type="NCBI Taxonomy" id="2585209"/>
    <lineage>
        <taxon>Eukaryota</taxon>
        <taxon>Metazoa</taxon>
        <taxon>Ecdysozoa</taxon>
        <taxon>Arthropoda</taxon>
        <taxon>Chelicerata</taxon>
        <taxon>Arachnida</taxon>
        <taxon>Araneae</taxon>
        <taxon>Araneomorphae</taxon>
        <taxon>Entelegynae</taxon>
        <taxon>Araneoidea</taxon>
        <taxon>Nephilidae</taxon>
        <taxon>Trichonephila</taxon>
    </lineage>
</organism>
<sequence length="161" mass="18331">MALFPFLTAASPEHGSSIGNGKILQGAKTRKSKRARELREISTQTKTGKIRIEVKGSLEIRSRNREAARFFNVDESNIRLWRRNKTSKIAIDVKGPIVVENLTGTELEAEINKWILKERDDGKAVSTVSIRMKARVIAREMVVQRSDRNYLMTGKNNWTTF</sequence>